<keyword evidence="3" id="KW-1185">Reference proteome</keyword>
<proteinExistence type="predicted"/>
<evidence type="ECO:0000256" key="1">
    <source>
        <dbReference type="SAM" id="SignalP"/>
    </source>
</evidence>
<dbReference type="InterPro" id="IPR006311">
    <property type="entry name" value="TAT_signal"/>
</dbReference>
<accession>A0ABQ7FNK6</accession>
<feature type="chain" id="PRO_5046660852" evidence="1">
    <location>
        <begin position="36"/>
        <end position="132"/>
    </location>
</feature>
<sequence length="132" mass="13944">MSSTRKSRRAGFAYGAAALAALLGGSLLGAAPAQAAPAPPYGTVLPDNGVYKRQFPSTDSSVRGALPKGAQVGLRCKVRAQYISGNTVWYLLRSDSTWVSARYVANTGYVPYCKDVMSGRMKEKTGPRAPKG</sequence>
<feature type="signal peptide" evidence="1">
    <location>
        <begin position="1"/>
        <end position="35"/>
    </location>
</feature>
<dbReference type="Gene3D" id="2.30.30.40">
    <property type="entry name" value="SH3 Domains"/>
    <property type="match status" value="1"/>
</dbReference>
<dbReference type="EMBL" id="WHPN01000072">
    <property type="protein sequence ID" value="KAF4410501.1"/>
    <property type="molecule type" value="Genomic_DNA"/>
</dbReference>
<dbReference type="RefSeq" id="WP_098752781.1">
    <property type="nucleotide sequence ID" value="NZ_WHPN01000072.1"/>
</dbReference>
<name>A0ABQ7FNK6_9ACTN</name>
<keyword evidence="1" id="KW-0732">Signal</keyword>
<dbReference type="Proteomes" id="UP000621266">
    <property type="component" value="Unassembled WGS sequence"/>
</dbReference>
<comment type="caution">
    <text evidence="2">The sequence shown here is derived from an EMBL/GenBank/DDBJ whole genome shotgun (WGS) entry which is preliminary data.</text>
</comment>
<evidence type="ECO:0000313" key="3">
    <source>
        <dbReference type="Proteomes" id="UP000621266"/>
    </source>
</evidence>
<dbReference type="PROSITE" id="PS51318">
    <property type="entry name" value="TAT"/>
    <property type="match status" value="1"/>
</dbReference>
<reference evidence="2 3" key="1">
    <citation type="submission" date="2019-10" db="EMBL/GenBank/DDBJ databases">
        <title>Streptomyces tenebrisbrunneis sp.nov., an endogenous actinomycete isolated from of Lycium ruthenicum.</title>
        <authorList>
            <person name="Ma L."/>
        </authorList>
    </citation>
    <scope>NUCLEOTIDE SEQUENCE [LARGE SCALE GENOMIC DNA]</scope>
    <source>
        <strain evidence="2 3">TRM 66187</strain>
    </source>
</reference>
<gene>
    <name evidence="2" type="ORF">GCU69_03670</name>
</gene>
<evidence type="ECO:0000313" key="2">
    <source>
        <dbReference type="EMBL" id="KAF4410501.1"/>
    </source>
</evidence>
<organism evidence="2 3">
    <name type="scientific">Streptomyces lycii</name>
    <dbReference type="NCBI Taxonomy" id="2654337"/>
    <lineage>
        <taxon>Bacteria</taxon>
        <taxon>Bacillati</taxon>
        <taxon>Actinomycetota</taxon>
        <taxon>Actinomycetes</taxon>
        <taxon>Kitasatosporales</taxon>
        <taxon>Streptomycetaceae</taxon>
        <taxon>Streptomyces</taxon>
    </lineage>
</organism>
<protein>
    <submittedName>
        <fullName evidence="2">SH3 domain-containing protein</fullName>
    </submittedName>
</protein>